<dbReference type="Pfam" id="PF00318">
    <property type="entry name" value="Ribosomal_S2"/>
    <property type="match status" value="1"/>
</dbReference>
<dbReference type="InterPro" id="IPR023591">
    <property type="entry name" value="Ribosomal_uS2_flav_dom_sf"/>
</dbReference>
<evidence type="ECO:0000256" key="9">
    <source>
        <dbReference type="SAM" id="MobiDB-lite"/>
    </source>
</evidence>
<comment type="function">
    <text evidence="6">Required for mitoribosome formation and stability, and mitochondrial translation.</text>
</comment>
<dbReference type="AlphaFoldDB" id="A0AAE1P308"/>
<dbReference type="InterPro" id="IPR001865">
    <property type="entry name" value="Ribosomal_uS2"/>
</dbReference>
<evidence type="ECO:0000256" key="8">
    <source>
        <dbReference type="ARBA" id="ARBA00083109"/>
    </source>
</evidence>
<reference evidence="10" key="1">
    <citation type="submission" date="2023-11" db="EMBL/GenBank/DDBJ databases">
        <title>Genome assemblies of two species of porcelain crab, Petrolisthes cinctipes and Petrolisthes manimaculis (Anomura: Porcellanidae).</title>
        <authorList>
            <person name="Angst P."/>
        </authorList>
    </citation>
    <scope>NUCLEOTIDE SEQUENCE</scope>
    <source>
        <strain evidence="10">PB745_02</strain>
        <tissue evidence="10">Gill</tissue>
    </source>
</reference>
<dbReference type="GO" id="GO:0005743">
    <property type="term" value="C:mitochondrial inner membrane"/>
    <property type="evidence" value="ECO:0007669"/>
    <property type="project" value="UniProtKB-ARBA"/>
</dbReference>
<dbReference type="NCBIfam" id="TIGR01011">
    <property type="entry name" value="rpsB_bact"/>
    <property type="match status" value="1"/>
</dbReference>
<evidence type="ECO:0000256" key="6">
    <source>
        <dbReference type="ARBA" id="ARBA00059792"/>
    </source>
</evidence>
<evidence type="ECO:0000256" key="7">
    <source>
        <dbReference type="ARBA" id="ARBA00071390"/>
    </source>
</evidence>
<dbReference type="InterPro" id="IPR005706">
    <property type="entry name" value="Ribosomal_uS2_bac/mit/plastid"/>
</dbReference>
<organism evidence="10 11">
    <name type="scientific">Petrolisthes manimaculis</name>
    <dbReference type="NCBI Taxonomy" id="1843537"/>
    <lineage>
        <taxon>Eukaryota</taxon>
        <taxon>Metazoa</taxon>
        <taxon>Ecdysozoa</taxon>
        <taxon>Arthropoda</taxon>
        <taxon>Crustacea</taxon>
        <taxon>Multicrustacea</taxon>
        <taxon>Malacostraca</taxon>
        <taxon>Eumalacostraca</taxon>
        <taxon>Eucarida</taxon>
        <taxon>Decapoda</taxon>
        <taxon>Pleocyemata</taxon>
        <taxon>Anomura</taxon>
        <taxon>Galatheoidea</taxon>
        <taxon>Porcellanidae</taxon>
        <taxon>Petrolisthes</taxon>
    </lineage>
</organism>
<dbReference type="GO" id="GO:0003735">
    <property type="term" value="F:structural constituent of ribosome"/>
    <property type="evidence" value="ECO:0007669"/>
    <property type="project" value="InterPro"/>
</dbReference>
<comment type="caution">
    <text evidence="10">The sequence shown here is derived from an EMBL/GenBank/DDBJ whole genome shotgun (WGS) entry which is preliminary data.</text>
</comment>
<gene>
    <name evidence="10" type="ORF">Pmani_027681</name>
</gene>
<evidence type="ECO:0000256" key="4">
    <source>
        <dbReference type="ARBA" id="ARBA00023128"/>
    </source>
</evidence>
<evidence type="ECO:0000256" key="5">
    <source>
        <dbReference type="ARBA" id="ARBA00023274"/>
    </source>
</evidence>
<dbReference type="FunFam" id="3.40.50.10490:FF:000026">
    <property type="entry name" value="28S ribosomal protein S2, mitochondrial"/>
    <property type="match status" value="1"/>
</dbReference>
<dbReference type="Proteomes" id="UP001292094">
    <property type="component" value="Unassembled WGS sequence"/>
</dbReference>
<sequence length="269" mass="30282">MAALSRRIFTHYYAWCWGGVRQRSLASCTSPALTSTPAVEEQLTQSPPATTTHTESSMDQILKESLKHPDYFQVAQLFTVEDLFRARVHLGHVEGTGDPHMNQFIFGSRLGHHIIDLDQTAAHLRHALNIIAHIAFREGIILFVGRLPQHQYLIECTAKECGEYSHCRYWQGGVLTNSTKQFGSITRLPDLIILLHSMYTTVQQHYAIRDAAKMLIPTVAIVDSNCNPKLVTYPIPGNDDSAIAIELYCRLFKNAVLKGKEKRKEVLGL</sequence>
<keyword evidence="5" id="KW-0687">Ribonucleoprotein</keyword>
<name>A0AAE1P308_9EUCA</name>
<dbReference type="PRINTS" id="PR00395">
    <property type="entry name" value="RIBOSOMALS2"/>
</dbReference>
<dbReference type="PANTHER" id="PTHR12534:SF0">
    <property type="entry name" value="SMALL RIBOSOMAL SUBUNIT PROTEIN US2M"/>
    <property type="match status" value="1"/>
</dbReference>
<feature type="region of interest" description="Disordered" evidence="9">
    <location>
        <begin position="36"/>
        <end position="57"/>
    </location>
</feature>
<keyword evidence="3" id="KW-0689">Ribosomal protein</keyword>
<evidence type="ECO:0000256" key="1">
    <source>
        <dbReference type="ARBA" id="ARBA00004173"/>
    </source>
</evidence>
<dbReference type="InterPro" id="IPR018130">
    <property type="entry name" value="Ribosomal_uS2_CS"/>
</dbReference>
<comment type="similarity">
    <text evidence="2">Belongs to the universal ribosomal protein uS2 family.</text>
</comment>
<dbReference type="EMBL" id="JAWZYT010003118">
    <property type="protein sequence ID" value="KAK4300089.1"/>
    <property type="molecule type" value="Genomic_DNA"/>
</dbReference>
<comment type="subcellular location">
    <subcellularLocation>
        <location evidence="1">Mitochondrion</location>
    </subcellularLocation>
</comment>
<keyword evidence="4" id="KW-0496">Mitochondrion</keyword>
<evidence type="ECO:0000313" key="10">
    <source>
        <dbReference type="EMBL" id="KAK4300089.1"/>
    </source>
</evidence>
<dbReference type="SUPFAM" id="SSF52313">
    <property type="entry name" value="Ribosomal protein S2"/>
    <property type="match status" value="1"/>
</dbReference>
<dbReference type="GO" id="GO:0006412">
    <property type="term" value="P:translation"/>
    <property type="evidence" value="ECO:0007669"/>
    <property type="project" value="InterPro"/>
</dbReference>
<evidence type="ECO:0000256" key="3">
    <source>
        <dbReference type="ARBA" id="ARBA00022980"/>
    </source>
</evidence>
<dbReference type="PROSITE" id="PS00962">
    <property type="entry name" value="RIBOSOMAL_S2_1"/>
    <property type="match status" value="1"/>
</dbReference>
<protein>
    <recommendedName>
        <fullName evidence="7">Small ribosomal subunit protein uS2m</fullName>
    </recommendedName>
    <alternativeName>
        <fullName evidence="8">28S ribosomal protein S2, mitochondrial</fullName>
    </alternativeName>
</protein>
<evidence type="ECO:0000256" key="2">
    <source>
        <dbReference type="ARBA" id="ARBA00006242"/>
    </source>
</evidence>
<evidence type="ECO:0000313" key="11">
    <source>
        <dbReference type="Proteomes" id="UP001292094"/>
    </source>
</evidence>
<dbReference type="PANTHER" id="PTHR12534">
    <property type="entry name" value="30S RIBOSOMAL PROTEIN S2 PROKARYOTIC AND ORGANELLAR"/>
    <property type="match status" value="1"/>
</dbReference>
<dbReference type="GO" id="GO:0005763">
    <property type="term" value="C:mitochondrial small ribosomal subunit"/>
    <property type="evidence" value="ECO:0007669"/>
    <property type="project" value="UniProtKB-ARBA"/>
</dbReference>
<dbReference type="CDD" id="cd01425">
    <property type="entry name" value="RPS2"/>
    <property type="match status" value="1"/>
</dbReference>
<keyword evidence="11" id="KW-1185">Reference proteome</keyword>
<proteinExistence type="inferred from homology"/>
<accession>A0AAE1P308</accession>
<dbReference type="Gene3D" id="3.40.50.10490">
    <property type="entry name" value="Glucose-6-phosphate isomerase like protein, domain 1"/>
    <property type="match status" value="1"/>
</dbReference>
<dbReference type="HAMAP" id="MF_00291_B">
    <property type="entry name" value="Ribosomal_uS2_B"/>
    <property type="match status" value="1"/>
</dbReference>